<feature type="region of interest" description="Disordered" evidence="9">
    <location>
        <begin position="1"/>
        <end position="20"/>
    </location>
</feature>
<protein>
    <recommendedName>
        <fullName evidence="11">OmpA-like domain-containing protein</fullName>
    </recommendedName>
</protein>
<evidence type="ECO:0000259" key="11">
    <source>
        <dbReference type="PROSITE" id="PS51123"/>
    </source>
</evidence>
<dbReference type="InterPro" id="IPR025713">
    <property type="entry name" value="MotB-like_N_dom"/>
</dbReference>
<evidence type="ECO:0000256" key="9">
    <source>
        <dbReference type="SAM" id="MobiDB-lite"/>
    </source>
</evidence>
<dbReference type="InterPro" id="IPR050330">
    <property type="entry name" value="Bact_OuterMem_StrucFunc"/>
</dbReference>
<keyword evidence="13" id="KW-1185">Reference proteome</keyword>
<feature type="domain" description="OmpA-like" evidence="11">
    <location>
        <begin position="212"/>
        <end position="329"/>
    </location>
</feature>
<feature type="compositionally biased region" description="Low complexity" evidence="9">
    <location>
        <begin position="137"/>
        <end position="149"/>
    </location>
</feature>
<evidence type="ECO:0000313" key="13">
    <source>
        <dbReference type="Proteomes" id="UP000023430"/>
    </source>
</evidence>
<evidence type="ECO:0000256" key="5">
    <source>
        <dbReference type="ARBA" id="ARBA00022989"/>
    </source>
</evidence>
<keyword evidence="5 10" id="KW-1133">Transmembrane helix</keyword>
<evidence type="ECO:0000256" key="1">
    <source>
        <dbReference type="ARBA" id="ARBA00004162"/>
    </source>
</evidence>
<name>X7F7V0_9RHOB</name>
<dbReference type="Proteomes" id="UP000023430">
    <property type="component" value="Unassembled WGS sequence"/>
</dbReference>
<dbReference type="PATRIC" id="fig|1449351.3.peg.2150"/>
<keyword evidence="4 10" id="KW-0812">Transmembrane</keyword>
<comment type="subcellular location">
    <subcellularLocation>
        <location evidence="1">Cell membrane</location>
        <topology evidence="1">Single-pass membrane protein</topology>
    </subcellularLocation>
</comment>
<dbReference type="Pfam" id="PF13677">
    <property type="entry name" value="MotB_plug"/>
    <property type="match status" value="1"/>
</dbReference>
<keyword evidence="8" id="KW-0175">Coiled coil</keyword>
<dbReference type="SUPFAM" id="SSF103088">
    <property type="entry name" value="OmpA-like"/>
    <property type="match status" value="1"/>
</dbReference>
<evidence type="ECO:0000256" key="8">
    <source>
        <dbReference type="SAM" id="Coils"/>
    </source>
</evidence>
<comment type="similarity">
    <text evidence="2">Belongs to the MotB family.</text>
</comment>
<gene>
    <name evidence="12" type="ORF">RISW2_03995</name>
</gene>
<dbReference type="RefSeq" id="WP_043770319.1">
    <property type="nucleotide sequence ID" value="NZ_JAME01000014.1"/>
</dbReference>
<evidence type="ECO:0000256" key="10">
    <source>
        <dbReference type="SAM" id="Phobius"/>
    </source>
</evidence>
<evidence type="ECO:0000313" key="12">
    <source>
        <dbReference type="EMBL" id="ETX28880.1"/>
    </source>
</evidence>
<keyword evidence="6 7" id="KW-0472">Membrane</keyword>
<dbReference type="OrthoDB" id="7170686at2"/>
<feature type="compositionally biased region" description="Basic and acidic residues" evidence="9">
    <location>
        <begin position="9"/>
        <end position="20"/>
    </location>
</feature>
<keyword evidence="3" id="KW-1003">Cell membrane</keyword>
<proteinExistence type="inferred from homology"/>
<dbReference type="PANTHER" id="PTHR30329">
    <property type="entry name" value="STATOR ELEMENT OF FLAGELLAR MOTOR COMPLEX"/>
    <property type="match status" value="1"/>
</dbReference>
<feature type="transmembrane region" description="Helical" evidence="10">
    <location>
        <begin position="26"/>
        <end position="45"/>
    </location>
</feature>
<dbReference type="EMBL" id="JAME01000014">
    <property type="protein sequence ID" value="ETX28880.1"/>
    <property type="molecule type" value="Genomic_DNA"/>
</dbReference>
<dbReference type="eggNOG" id="COG1360">
    <property type="taxonomic scope" value="Bacteria"/>
</dbReference>
<sequence>MAEQQIIVKRSEEDDHDSHHGGGWKVAYADFMTAMMAFFLLLWILNAADEDKLKGIAEYFTPVLLTEGGGGPNVLNGDLLEASGRLVGGADPAKEPPEFPTFGQEDPLKVFDSRLRYEDSPDVVVEYSDEPAPAPAPVEAGAQSESGAAAGMTAEGVDAETATQVAAAAEALAAQEAALDAVEREIAAAVATRSEFDGLSRNLRIDRTERGLLVQIVDDAGQSMFTSGSARIAPRTRALIEAIGGAIADMPNAVEISGHTDAVPFANSAAYDNWELSSDRANATRRVLVAAGLDPLRVQRVTGMADTAPLVRDPEAPENRRISVLLLAP</sequence>
<dbReference type="STRING" id="1449351.RISW2_03995"/>
<dbReference type="InterPro" id="IPR036737">
    <property type="entry name" value="OmpA-like_sf"/>
</dbReference>
<dbReference type="AlphaFoldDB" id="X7F7V0"/>
<dbReference type="CDD" id="cd07185">
    <property type="entry name" value="OmpA_C-like"/>
    <property type="match status" value="1"/>
</dbReference>
<dbReference type="GO" id="GO:0005886">
    <property type="term" value="C:plasma membrane"/>
    <property type="evidence" value="ECO:0007669"/>
    <property type="project" value="UniProtKB-SubCell"/>
</dbReference>
<evidence type="ECO:0000256" key="7">
    <source>
        <dbReference type="PROSITE-ProRule" id="PRU00473"/>
    </source>
</evidence>
<dbReference type="InterPro" id="IPR006665">
    <property type="entry name" value="OmpA-like"/>
</dbReference>
<dbReference type="Gene3D" id="3.30.1330.60">
    <property type="entry name" value="OmpA-like domain"/>
    <property type="match status" value="1"/>
</dbReference>
<feature type="coiled-coil region" evidence="8">
    <location>
        <begin position="165"/>
        <end position="192"/>
    </location>
</feature>
<reference evidence="12 13" key="1">
    <citation type="submission" date="2014-01" db="EMBL/GenBank/DDBJ databases">
        <title>Roseivivax isoporae LMG 25204 Genome Sequencing.</title>
        <authorList>
            <person name="Lai Q."/>
            <person name="Li G."/>
            <person name="Shao Z."/>
        </authorList>
    </citation>
    <scope>NUCLEOTIDE SEQUENCE [LARGE SCALE GENOMIC DNA]</scope>
    <source>
        <strain evidence="12 13">LMG 25204</strain>
    </source>
</reference>
<dbReference type="PANTHER" id="PTHR30329:SF21">
    <property type="entry name" value="LIPOPROTEIN YIAD-RELATED"/>
    <property type="match status" value="1"/>
</dbReference>
<accession>X7F7V0</accession>
<organism evidence="12 13">
    <name type="scientific">Roseivivax isoporae LMG 25204</name>
    <dbReference type="NCBI Taxonomy" id="1449351"/>
    <lineage>
        <taxon>Bacteria</taxon>
        <taxon>Pseudomonadati</taxon>
        <taxon>Pseudomonadota</taxon>
        <taxon>Alphaproteobacteria</taxon>
        <taxon>Rhodobacterales</taxon>
        <taxon>Roseobacteraceae</taxon>
        <taxon>Roseivivax</taxon>
    </lineage>
</organism>
<dbReference type="PROSITE" id="PS51123">
    <property type="entry name" value="OMPA_2"/>
    <property type="match status" value="1"/>
</dbReference>
<evidence type="ECO:0000256" key="4">
    <source>
        <dbReference type="ARBA" id="ARBA00022692"/>
    </source>
</evidence>
<feature type="region of interest" description="Disordered" evidence="9">
    <location>
        <begin position="128"/>
        <end position="149"/>
    </location>
</feature>
<evidence type="ECO:0000256" key="2">
    <source>
        <dbReference type="ARBA" id="ARBA00008914"/>
    </source>
</evidence>
<evidence type="ECO:0000256" key="6">
    <source>
        <dbReference type="ARBA" id="ARBA00023136"/>
    </source>
</evidence>
<dbReference type="Pfam" id="PF00691">
    <property type="entry name" value="OmpA"/>
    <property type="match status" value="1"/>
</dbReference>
<comment type="caution">
    <text evidence="12">The sequence shown here is derived from an EMBL/GenBank/DDBJ whole genome shotgun (WGS) entry which is preliminary data.</text>
</comment>
<evidence type="ECO:0000256" key="3">
    <source>
        <dbReference type="ARBA" id="ARBA00022475"/>
    </source>
</evidence>